<accession>A0A060A587</accession>
<gene>
    <name evidence="15" type="primary">psaF</name>
</gene>
<dbReference type="InterPro" id="IPR003666">
    <property type="entry name" value="PSI_PsaF"/>
</dbReference>
<reference evidence="15" key="1">
    <citation type="submission" date="2014-03" db="EMBL/GenBank/DDBJ databases">
        <title>Metagenomic reconstruction of the complete chloroplast and mitochondrial genomes of a novel unicellular red alga from the Cyanidiaceae family.</title>
        <authorList>
            <person name="Servin-Garciduenas L.E."/>
            <person name="Martinez-Romero E."/>
        </authorList>
    </citation>
    <scope>NUCLEOTIDE SEQUENCE</scope>
    <source>
        <strain evidence="15">MX-AZ01</strain>
    </source>
</reference>
<evidence type="ECO:0000256" key="7">
    <source>
        <dbReference type="ARBA" id="ARBA00022836"/>
    </source>
</evidence>
<evidence type="ECO:0000256" key="8">
    <source>
        <dbReference type="ARBA" id="ARBA00022989"/>
    </source>
</evidence>
<feature type="chain" id="PRO_5001582049" description="Photosystem I reaction center subunit III" evidence="14">
    <location>
        <begin position="21"/>
        <end position="177"/>
    </location>
</feature>
<keyword evidence="15" id="KW-0934">Plastid</keyword>
<evidence type="ECO:0000256" key="6">
    <source>
        <dbReference type="ARBA" id="ARBA00022729"/>
    </source>
</evidence>
<sequence length="177" mass="20578">MKLLRVLAIIWILFSTSANADVLTNCQQNEAFHKREANEIRQLENRKSKYEANTAPYLALDAQINQVHKRFEKYSPLLCGQDGLPHLITDGDWRHAKEFTIPAILFLYITGWIGWVGRSYLKYTKQTKNPTEQEIILDIPMAFKYMLSGFLWPLSAWQEYRSGQLLAKEDEISVSPR</sequence>
<geneLocation type="chloroplast" evidence="15"/>
<evidence type="ECO:0000256" key="2">
    <source>
        <dbReference type="ARBA" id="ARBA00008386"/>
    </source>
</evidence>
<evidence type="ECO:0000256" key="12">
    <source>
        <dbReference type="ARBA" id="ARBA00033433"/>
    </source>
</evidence>
<evidence type="ECO:0000256" key="5">
    <source>
        <dbReference type="ARBA" id="ARBA00022692"/>
    </source>
</evidence>
<protein>
    <recommendedName>
        <fullName evidence="3 13">Photosystem I reaction center subunit III</fullName>
    </recommendedName>
    <alternativeName>
        <fullName evidence="12 13">PSI-F</fullName>
    </alternativeName>
</protein>
<dbReference type="Gene3D" id="1.10.8.110">
    <property type="entry name" value="Photosystem I PsaF, reaction centre subunit III"/>
    <property type="match status" value="1"/>
</dbReference>
<evidence type="ECO:0000256" key="10">
    <source>
        <dbReference type="ARBA" id="ARBA00023136"/>
    </source>
</evidence>
<comment type="similarity">
    <text evidence="2 13">Belongs to the PsaF family.</text>
</comment>
<keyword evidence="7 13" id="KW-0603">Photosystem I</keyword>
<name>A0A060A587_9RHOD</name>
<dbReference type="EMBL" id="KJ569775">
    <property type="protein sequence ID" value="AIA61239.1"/>
    <property type="molecule type" value="Genomic_DNA"/>
</dbReference>
<dbReference type="GO" id="GO:0009535">
    <property type="term" value="C:chloroplast thylakoid membrane"/>
    <property type="evidence" value="ECO:0007669"/>
    <property type="project" value="UniProtKB-SubCell"/>
</dbReference>
<evidence type="ECO:0000256" key="13">
    <source>
        <dbReference type="RuleBase" id="RU368107"/>
    </source>
</evidence>
<dbReference type="PANTHER" id="PTHR34939">
    <property type="entry name" value="PHOTOSYSTEM I REACTION CENTER SUBUNIT III, CHLOROPLASTIC"/>
    <property type="match status" value="1"/>
</dbReference>
<evidence type="ECO:0000313" key="15">
    <source>
        <dbReference type="EMBL" id="AIA61239.1"/>
    </source>
</evidence>
<dbReference type="AlphaFoldDB" id="A0A060A587"/>
<comment type="subcellular location">
    <subcellularLocation>
        <location evidence="1">Plastid</location>
        <location evidence="1">Chloroplast thylakoid membrane</location>
    </subcellularLocation>
</comment>
<keyword evidence="4 13" id="KW-0602">Photosynthesis</keyword>
<dbReference type="GO" id="GO:0009538">
    <property type="term" value="C:photosystem I reaction center"/>
    <property type="evidence" value="ECO:0007669"/>
    <property type="project" value="UniProtKB-UniRule"/>
</dbReference>
<dbReference type="InterPro" id="IPR036577">
    <property type="entry name" value="PSI_PsaF_sf"/>
</dbReference>
<feature type="signal peptide" evidence="14">
    <location>
        <begin position="1"/>
        <end position="20"/>
    </location>
</feature>
<dbReference type="GO" id="GO:0015979">
    <property type="term" value="P:photosynthesis"/>
    <property type="evidence" value="ECO:0007669"/>
    <property type="project" value="UniProtKB-UniRule"/>
</dbReference>
<comment type="function">
    <text evidence="11">Probably participates in efficiency of electron transfer from plastocyanin to P700 (or cytochrome c553 in algae and cyanobacteria). This plastocyanin-docking protein contributes to the specific association of plastocyanin to PSI.</text>
</comment>
<evidence type="ECO:0000256" key="14">
    <source>
        <dbReference type="SAM" id="SignalP"/>
    </source>
</evidence>
<keyword evidence="6 14" id="KW-0732">Signal</keyword>
<dbReference type="PANTHER" id="PTHR34939:SF1">
    <property type="entry name" value="PHOTOSYSTEM I REACTION CENTER SUBUNIT III, CHLOROPLASTIC"/>
    <property type="match status" value="1"/>
</dbReference>
<organism evidence="15">
    <name type="scientific">Cyanidiaceae sp. MX-AZ01</name>
    <dbReference type="NCBI Taxonomy" id="1503164"/>
    <lineage>
        <taxon>Eukaryota</taxon>
        <taxon>Rhodophyta</taxon>
        <taxon>Bangiophyceae</taxon>
        <taxon>Cyanidiales</taxon>
        <taxon>Cyanidiaceae</taxon>
    </lineage>
</organism>
<keyword evidence="15" id="KW-0150">Chloroplast</keyword>
<comment type="function">
    <text evidence="13">Participates in efficiency of electron transfer from plastocyanin to P700 (or cytochrome c553 in algae and cyanobacteria). This plastocyanin-docking protein contributes to the specific association of plastocyanin to PSI.</text>
</comment>
<evidence type="ECO:0000256" key="11">
    <source>
        <dbReference type="ARBA" id="ARBA00025576"/>
    </source>
</evidence>
<keyword evidence="8" id="KW-1133">Transmembrane helix</keyword>
<keyword evidence="10" id="KW-0472">Membrane</keyword>
<evidence type="ECO:0000256" key="3">
    <source>
        <dbReference type="ARBA" id="ARBA00016492"/>
    </source>
</evidence>
<evidence type="ECO:0000256" key="9">
    <source>
        <dbReference type="ARBA" id="ARBA00023078"/>
    </source>
</evidence>
<evidence type="ECO:0000256" key="4">
    <source>
        <dbReference type="ARBA" id="ARBA00022531"/>
    </source>
</evidence>
<evidence type="ECO:0000256" key="1">
    <source>
        <dbReference type="ARBA" id="ARBA00004334"/>
    </source>
</evidence>
<keyword evidence="9" id="KW-0793">Thylakoid</keyword>
<dbReference type="Pfam" id="PF02507">
    <property type="entry name" value="PSI_PsaF"/>
    <property type="match status" value="1"/>
</dbReference>
<dbReference type="SUPFAM" id="SSF81536">
    <property type="entry name" value="Subunit III of photosystem I reaction centre, PsaF"/>
    <property type="match status" value="1"/>
</dbReference>
<proteinExistence type="inferred from homology"/>
<dbReference type="FunFam" id="1.10.8.110:FF:000001">
    <property type="entry name" value="Photosystem I reaction center subunit III"/>
    <property type="match status" value="1"/>
</dbReference>
<keyword evidence="5" id="KW-0812">Transmembrane</keyword>